<evidence type="ECO:0000256" key="4">
    <source>
        <dbReference type="ARBA" id="ARBA00022989"/>
    </source>
</evidence>
<comment type="caution">
    <text evidence="8">The sequence shown here is derived from an EMBL/GenBank/DDBJ whole genome shotgun (WGS) entry which is preliminary data.</text>
</comment>
<evidence type="ECO:0000256" key="6">
    <source>
        <dbReference type="SAM" id="MobiDB-lite"/>
    </source>
</evidence>
<dbReference type="RefSeq" id="WP_274200881.1">
    <property type="nucleotide sequence ID" value="NZ_JAQZAO010000005.1"/>
</dbReference>
<evidence type="ECO:0000256" key="2">
    <source>
        <dbReference type="ARBA" id="ARBA00022475"/>
    </source>
</evidence>
<feature type="transmembrane region" description="Helical" evidence="7">
    <location>
        <begin position="138"/>
        <end position="156"/>
    </location>
</feature>
<evidence type="ECO:0000256" key="7">
    <source>
        <dbReference type="SAM" id="Phobius"/>
    </source>
</evidence>
<proteinExistence type="predicted"/>
<evidence type="ECO:0000256" key="3">
    <source>
        <dbReference type="ARBA" id="ARBA00022692"/>
    </source>
</evidence>
<evidence type="ECO:0008006" key="10">
    <source>
        <dbReference type="Google" id="ProtNLM"/>
    </source>
</evidence>
<feature type="region of interest" description="Disordered" evidence="6">
    <location>
        <begin position="1"/>
        <end position="22"/>
    </location>
</feature>
<keyword evidence="2" id="KW-1003">Cell membrane</keyword>
<feature type="transmembrane region" description="Helical" evidence="7">
    <location>
        <begin position="404"/>
        <end position="427"/>
    </location>
</feature>
<feature type="transmembrane region" description="Helical" evidence="7">
    <location>
        <begin position="314"/>
        <end position="338"/>
    </location>
</feature>
<feature type="compositionally biased region" description="Low complexity" evidence="6">
    <location>
        <begin position="1"/>
        <end position="14"/>
    </location>
</feature>
<dbReference type="EMBL" id="JAQZAO010000005">
    <property type="protein sequence ID" value="MDD7966363.1"/>
    <property type="molecule type" value="Genomic_DNA"/>
</dbReference>
<keyword evidence="3 7" id="KW-0812">Transmembrane</keyword>
<dbReference type="Proteomes" id="UP001300763">
    <property type="component" value="Unassembled WGS sequence"/>
</dbReference>
<accession>A0ABT5SXB6</accession>
<name>A0ABT5SXB6_9PSEU</name>
<feature type="transmembrane region" description="Helical" evidence="7">
    <location>
        <begin position="29"/>
        <end position="54"/>
    </location>
</feature>
<gene>
    <name evidence="8" type="ORF">PGB27_13545</name>
</gene>
<sequence>MTRASARGRGVAAGSPPPSGRNSWLSSGLSLAVGLGLVGLAGYAFVAVVGRTFAADPADVTALTSVYLLTNIVGPGVFVALEQEVSRAVSERLATGRSIVAVARRGAVLGVGLSVIAAAVLVALWWPALDRVLNGRPGLLAAVVVAVAGAGVVYWCRGVFSGQQRFVAYAGTLHLEGGTRLLGIALLLVLAASSPVSYAMVFAVGAGLAGLLMAPALRLGERPAVPDPPGPMARSLVLLVSSTLLMQLVANLGPVVVAYRMPEQAAVAGAFAATFVLARIPLFLFAPVQAMLLPSLTRALTHGDTAAFRRRITSTLLVIAVFGAGGALLGGTVGPWAVRVLLGVPVPPSALVIVALAGATSLMMACQMLQPALVAAGRQRRVVVAWSVGTLVFLGFLVAPMDPIAGAVVAQLVGPAVTAAIAGSALVGIARRRDPLPDGPVGPEPPTPPGP</sequence>
<dbReference type="PANTHER" id="PTHR30250:SF11">
    <property type="entry name" value="O-ANTIGEN TRANSPORTER-RELATED"/>
    <property type="match status" value="1"/>
</dbReference>
<comment type="subcellular location">
    <subcellularLocation>
        <location evidence="1">Cell membrane</location>
        <topology evidence="1">Multi-pass membrane protein</topology>
    </subcellularLocation>
</comment>
<feature type="transmembrane region" description="Helical" evidence="7">
    <location>
        <begin position="381"/>
        <end position="398"/>
    </location>
</feature>
<evidence type="ECO:0000313" key="9">
    <source>
        <dbReference type="Proteomes" id="UP001300763"/>
    </source>
</evidence>
<evidence type="ECO:0000313" key="8">
    <source>
        <dbReference type="EMBL" id="MDD7966363.1"/>
    </source>
</evidence>
<protein>
    <recommendedName>
        <fullName evidence="10">O-antigen/teichoic acid export membrane protein</fullName>
    </recommendedName>
</protein>
<feature type="transmembrane region" description="Helical" evidence="7">
    <location>
        <begin position="102"/>
        <end position="126"/>
    </location>
</feature>
<reference evidence="8 9" key="1">
    <citation type="submission" date="2023-02" db="EMBL/GenBank/DDBJ databases">
        <title>Genome sequencing required for Actinomycetospora new species description.</title>
        <authorList>
            <person name="Saimee Y."/>
            <person name="Duangmal K."/>
        </authorList>
    </citation>
    <scope>NUCLEOTIDE SEQUENCE [LARGE SCALE GENOMIC DNA]</scope>
    <source>
        <strain evidence="8 9">DW7H6</strain>
    </source>
</reference>
<keyword evidence="9" id="KW-1185">Reference proteome</keyword>
<organism evidence="8 9">
    <name type="scientific">Actinomycetospora lemnae</name>
    <dbReference type="NCBI Taxonomy" id="3019891"/>
    <lineage>
        <taxon>Bacteria</taxon>
        <taxon>Bacillati</taxon>
        <taxon>Actinomycetota</taxon>
        <taxon>Actinomycetes</taxon>
        <taxon>Pseudonocardiales</taxon>
        <taxon>Pseudonocardiaceae</taxon>
        <taxon>Actinomycetospora</taxon>
    </lineage>
</organism>
<feature type="transmembrane region" description="Helical" evidence="7">
    <location>
        <begin position="236"/>
        <end position="259"/>
    </location>
</feature>
<keyword evidence="5 7" id="KW-0472">Membrane</keyword>
<feature type="transmembrane region" description="Helical" evidence="7">
    <location>
        <begin position="350"/>
        <end position="369"/>
    </location>
</feature>
<keyword evidence="4 7" id="KW-1133">Transmembrane helix</keyword>
<dbReference type="PANTHER" id="PTHR30250">
    <property type="entry name" value="PST FAMILY PREDICTED COLANIC ACID TRANSPORTER"/>
    <property type="match status" value="1"/>
</dbReference>
<evidence type="ECO:0000256" key="1">
    <source>
        <dbReference type="ARBA" id="ARBA00004651"/>
    </source>
</evidence>
<dbReference type="InterPro" id="IPR050833">
    <property type="entry name" value="Poly_Biosynth_Transport"/>
</dbReference>
<feature type="transmembrane region" description="Helical" evidence="7">
    <location>
        <begin position="60"/>
        <end position="81"/>
    </location>
</feature>
<evidence type="ECO:0000256" key="5">
    <source>
        <dbReference type="ARBA" id="ARBA00023136"/>
    </source>
</evidence>